<organism evidence="1 2">
    <name type="scientific">Moraxella bovoculi 237</name>
    <dbReference type="NCBI Taxonomy" id="743974"/>
    <lineage>
        <taxon>Bacteria</taxon>
        <taxon>Pseudomonadati</taxon>
        <taxon>Pseudomonadota</taxon>
        <taxon>Gammaproteobacteria</taxon>
        <taxon>Moraxellales</taxon>
        <taxon>Moraxellaceae</taxon>
        <taxon>Moraxella</taxon>
    </lineage>
</organism>
<proteinExistence type="predicted"/>
<evidence type="ECO:0000313" key="2">
    <source>
        <dbReference type="Proteomes" id="UP000035860"/>
    </source>
</evidence>
<gene>
    <name evidence="1" type="ORF">MBO_05712</name>
</gene>
<comment type="caution">
    <text evidence="1">The sequence shown here is derived from an EMBL/GenBank/DDBJ whole genome shotgun (WGS) entry which is preliminary data.</text>
</comment>
<dbReference type="AlphaFoldDB" id="A0A066ULB1"/>
<name>A0A066ULB1_9GAMM</name>
<keyword evidence="2" id="KW-1185">Reference proteome</keyword>
<dbReference type="Proteomes" id="UP000035860">
    <property type="component" value="Unassembled WGS sequence"/>
</dbReference>
<reference evidence="1 2" key="1">
    <citation type="journal article" date="2014" name="Genome Announc.">
        <title>Draft Genome Sequence of Moraxella bovoculi Strain 237T (ATCC BAA-1259T) Isolated from a Calf with Infectious Bovine Keratoconjunctivitis.</title>
        <authorList>
            <person name="Calcutt M.J."/>
            <person name="Foecking M.F."/>
            <person name="Martin N.T."/>
            <person name="Mhlanga-Mutangadura T."/>
            <person name="Reilly T.J."/>
        </authorList>
    </citation>
    <scope>NUCLEOTIDE SEQUENCE [LARGE SCALE GENOMIC DNA]</scope>
    <source>
        <strain evidence="1 2">237</strain>
    </source>
</reference>
<dbReference type="EMBL" id="AOMT01000023">
    <property type="protein sequence ID" value="KDN25008.1"/>
    <property type="molecule type" value="Genomic_DNA"/>
</dbReference>
<protein>
    <submittedName>
        <fullName evidence="1">Uncharacterized protein</fullName>
    </submittedName>
</protein>
<sequence>MTAQNSTQAPQSHAKTNLTPFDLLNTKDVLQGMITAFDDVQDLMHLIQYGNLSPRMIKSIARAAQSHVNAWAEVGNDELETLKGMTARGVR</sequence>
<accession>A0A066ULB1</accession>
<evidence type="ECO:0000313" key="1">
    <source>
        <dbReference type="EMBL" id="KDN25008.1"/>
    </source>
</evidence>